<keyword evidence="2" id="KW-1185">Reference proteome</keyword>
<sequence>MPHYLAYRLHRIARCRIAPFGASSPPAAGAPPKAMAAGGGRTARIAVQLATTGDACAPQQQWAPREGFCTIVKTV</sequence>
<gene>
    <name evidence="1" type="ORF">NM961_08035</name>
</gene>
<protein>
    <submittedName>
        <fullName evidence="1">Uncharacterized protein</fullName>
    </submittedName>
</protein>
<proteinExistence type="predicted"/>
<accession>A0ABT1QQS7</accession>
<dbReference type="Proteomes" id="UP001165498">
    <property type="component" value="Unassembled WGS sequence"/>
</dbReference>
<evidence type="ECO:0000313" key="2">
    <source>
        <dbReference type="Proteomes" id="UP001165498"/>
    </source>
</evidence>
<dbReference type="EMBL" id="JANFQO010000006">
    <property type="protein sequence ID" value="MCQ4164658.1"/>
    <property type="molecule type" value="Genomic_DNA"/>
</dbReference>
<comment type="caution">
    <text evidence="1">The sequence shown here is derived from an EMBL/GenBank/DDBJ whole genome shotgun (WGS) entry which is preliminary data.</text>
</comment>
<dbReference type="RefSeq" id="WP_255913536.1">
    <property type="nucleotide sequence ID" value="NZ_JANFQO010000006.1"/>
</dbReference>
<organism evidence="1 2">
    <name type="scientific">Tahibacter harae</name>
    <dbReference type="NCBI Taxonomy" id="2963937"/>
    <lineage>
        <taxon>Bacteria</taxon>
        <taxon>Pseudomonadati</taxon>
        <taxon>Pseudomonadota</taxon>
        <taxon>Gammaproteobacteria</taxon>
        <taxon>Lysobacterales</taxon>
        <taxon>Rhodanobacteraceae</taxon>
        <taxon>Tahibacter</taxon>
    </lineage>
</organism>
<reference evidence="1" key="1">
    <citation type="submission" date="2022-07" db="EMBL/GenBank/DDBJ databases">
        <title>Tahibacter sp., a new gammaproteobacterium isolated from the silt sample collected at pig farm.</title>
        <authorList>
            <person name="Chen H."/>
        </authorList>
    </citation>
    <scope>NUCLEOTIDE SEQUENCE</scope>
    <source>
        <strain evidence="1">P2K</strain>
    </source>
</reference>
<evidence type="ECO:0000313" key="1">
    <source>
        <dbReference type="EMBL" id="MCQ4164658.1"/>
    </source>
</evidence>
<name>A0ABT1QQS7_9GAMM</name>